<dbReference type="Proteomes" id="UP000198310">
    <property type="component" value="Unassembled WGS sequence"/>
</dbReference>
<dbReference type="EMBL" id="FZNS01000010">
    <property type="protein sequence ID" value="SNR88994.1"/>
    <property type="molecule type" value="Genomic_DNA"/>
</dbReference>
<protein>
    <submittedName>
        <fullName evidence="3">Uncharacterized protein</fullName>
    </submittedName>
</protein>
<feature type="region of interest" description="Disordered" evidence="1">
    <location>
        <begin position="167"/>
        <end position="200"/>
    </location>
</feature>
<accession>A0A239A1V0</accession>
<organism evidence="3 4">
    <name type="scientific">Hymenobacter mucosus</name>
    <dbReference type="NCBI Taxonomy" id="1411120"/>
    <lineage>
        <taxon>Bacteria</taxon>
        <taxon>Pseudomonadati</taxon>
        <taxon>Bacteroidota</taxon>
        <taxon>Cytophagia</taxon>
        <taxon>Cytophagales</taxon>
        <taxon>Hymenobacteraceae</taxon>
        <taxon>Hymenobacter</taxon>
    </lineage>
</organism>
<keyword evidence="2" id="KW-0732">Signal</keyword>
<proteinExistence type="predicted"/>
<dbReference type="AlphaFoldDB" id="A0A239A1V0"/>
<evidence type="ECO:0000313" key="3">
    <source>
        <dbReference type="EMBL" id="SNR88994.1"/>
    </source>
</evidence>
<name>A0A239A1V0_9BACT</name>
<evidence type="ECO:0000256" key="2">
    <source>
        <dbReference type="SAM" id="SignalP"/>
    </source>
</evidence>
<evidence type="ECO:0000313" key="4">
    <source>
        <dbReference type="Proteomes" id="UP000198310"/>
    </source>
</evidence>
<feature type="chain" id="PRO_5012963865" evidence="2">
    <location>
        <begin position="23"/>
        <end position="200"/>
    </location>
</feature>
<reference evidence="4" key="1">
    <citation type="submission" date="2017-06" db="EMBL/GenBank/DDBJ databases">
        <authorList>
            <person name="Varghese N."/>
            <person name="Submissions S."/>
        </authorList>
    </citation>
    <scope>NUCLEOTIDE SEQUENCE [LARGE SCALE GENOMIC DNA]</scope>
    <source>
        <strain evidence="4">DSM 28041</strain>
    </source>
</reference>
<evidence type="ECO:0000256" key="1">
    <source>
        <dbReference type="SAM" id="MobiDB-lite"/>
    </source>
</evidence>
<feature type="compositionally biased region" description="Polar residues" evidence="1">
    <location>
        <begin position="190"/>
        <end position="200"/>
    </location>
</feature>
<gene>
    <name evidence="3" type="ORF">SAMN06269173_110107</name>
</gene>
<sequence length="200" mass="22075">MKILRLTFLTLLTAVLAGAASAQTLTLDHLLKLGTLPTDVPLQKMTAALFPADWSYRGHVAQTDEVYWTANATDYEFDTETEAATSWVSLRPMPTGAMDVLFKTSHGRNFEPIRKELKRLKFPVTPVTCLECQGERYTGPNYTITLYTGKKAPYPFIVVLHQEPVDSTPARTPQLATPGVQPAPAREVTDSNLVGQTLNP</sequence>
<feature type="signal peptide" evidence="2">
    <location>
        <begin position="1"/>
        <end position="22"/>
    </location>
</feature>
<keyword evidence="4" id="KW-1185">Reference proteome</keyword>
<dbReference type="RefSeq" id="WP_089333780.1">
    <property type="nucleotide sequence ID" value="NZ_FZNS01000010.1"/>
</dbReference>